<evidence type="ECO:0000256" key="12">
    <source>
        <dbReference type="SAM" id="MobiDB-lite"/>
    </source>
</evidence>
<feature type="transmembrane region" description="Helical" evidence="13">
    <location>
        <begin position="549"/>
        <end position="572"/>
    </location>
</feature>
<dbReference type="InterPro" id="IPR043926">
    <property type="entry name" value="ABCG_dom"/>
</dbReference>
<feature type="transmembrane region" description="Helical" evidence="13">
    <location>
        <begin position="486"/>
        <end position="513"/>
    </location>
</feature>
<dbReference type="Pfam" id="PF00005">
    <property type="entry name" value="ABC_tran"/>
    <property type="match status" value="1"/>
</dbReference>
<keyword evidence="8" id="KW-0547">Nucleotide-binding</keyword>
<evidence type="ECO:0000256" key="13">
    <source>
        <dbReference type="SAM" id="Phobius"/>
    </source>
</evidence>
<dbReference type="FunFam" id="3.40.50.300:FF:001077">
    <property type="entry name" value="Uncharacterized protein, isoform A"/>
    <property type="match status" value="1"/>
</dbReference>
<dbReference type="PANTHER" id="PTHR48041">
    <property type="entry name" value="ABC TRANSPORTER G FAMILY MEMBER 28"/>
    <property type="match status" value="1"/>
</dbReference>
<dbReference type="Proteomes" id="UP000606786">
    <property type="component" value="Unassembled WGS sequence"/>
</dbReference>
<evidence type="ECO:0000259" key="14">
    <source>
        <dbReference type="PROSITE" id="PS50893"/>
    </source>
</evidence>
<evidence type="ECO:0000256" key="7">
    <source>
        <dbReference type="ARBA" id="ARBA00022692"/>
    </source>
</evidence>
<dbReference type="InterPro" id="IPR017871">
    <property type="entry name" value="ABC_transporter-like_CS"/>
</dbReference>
<gene>
    <name evidence="15" type="ORF">CCAP1982_LOCUS6672</name>
</gene>
<protein>
    <submittedName>
        <fullName evidence="15">(Mediterranean fruit fly) hypothetical protein</fullName>
    </submittedName>
</protein>
<keyword evidence="9" id="KW-0067">ATP-binding</keyword>
<comment type="similarity">
    <text evidence="4">Belongs to the AB hydrolase superfamily. Lipase family.</text>
</comment>
<evidence type="ECO:0000256" key="10">
    <source>
        <dbReference type="ARBA" id="ARBA00022989"/>
    </source>
</evidence>
<evidence type="ECO:0000313" key="15">
    <source>
        <dbReference type="EMBL" id="CAD6998056.1"/>
    </source>
</evidence>
<dbReference type="GO" id="GO:0005886">
    <property type="term" value="C:plasma membrane"/>
    <property type="evidence" value="ECO:0007669"/>
    <property type="project" value="TreeGrafter"/>
</dbReference>
<dbReference type="SUPFAM" id="SSF53474">
    <property type="entry name" value="alpha/beta-Hydrolases"/>
    <property type="match status" value="1"/>
</dbReference>
<evidence type="ECO:0000256" key="1">
    <source>
        <dbReference type="ARBA" id="ARBA00004141"/>
    </source>
</evidence>
<evidence type="ECO:0000256" key="4">
    <source>
        <dbReference type="ARBA" id="ARBA00010701"/>
    </source>
</evidence>
<feature type="transmembrane region" description="Helical" evidence="13">
    <location>
        <begin position="413"/>
        <end position="432"/>
    </location>
</feature>
<dbReference type="InterPro" id="IPR013525">
    <property type="entry name" value="ABC2_TM"/>
</dbReference>
<dbReference type="InterPro" id="IPR050352">
    <property type="entry name" value="ABCG_transporters"/>
</dbReference>
<dbReference type="CDD" id="cd00707">
    <property type="entry name" value="Pancreat_lipase_like"/>
    <property type="match status" value="1"/>
</dbReference>
<dbReference type="CDD" id="cd03213">
    <property type="entry name" value="ABCG_EPDR"/>
    <property type="match status" value="1"/>
</dbReference>
<dbReference type="GO" id="GO:0005524">
    <property type="term" value="F:ATP binding"/>
    <property type="evidence" value="ECO:0007669"/>
    <property type="project" value="UniProtKB-KW"/>
</dbReference>
<dbReference type="Gene3D" id="3.40.50.1820">
    <property type="entry name" value="alpha/beta hydrolase"/>
    <property type="match status" value="1"/>
</dbReference>
<keyword evidence="16" id="KW-1185">Reference proteome</keyword>
<comment type="caution">
    <text evidence="15">The sequence shown here is derived from an EMBL/GenBank/DDBJ whole genome shotgun (WGS) entry which is preliminary data.</text>
</comment>
<dbReference type="InterPro" id="IPR029058">
    <property type="entry name" value="AB_hydrolase_fold"/>
</dbReference>
<dbReference type="Gene3D" id="3.40.50.300">
    <property type="entry name" value="P-loop containing nucleotide triphosphate hydrolases"/>
    <property type="match status" value="1"/>
</dbReference>
<evidence type="ECO:0000256" key="5">
    <source>
        <dbReference type="ARBA" id="ARBA00022448"/>
    </source>
</evidence>
<dbReference type="EMBL" id="CAJHJT010000012">
    <property type="protein sequence ID" value="CAD6998056.1"/>
    <property type="molecule type" value="Genomic_DNA"/>
</dbReference>
<dbReference type="InterPro" id="IPR003439">
    <property type="entry name" value="ABC_transporter-like_ATP-bd"/>
</dbReference>
<evidence type="ECO:0000256" key="8">
    <source>
        <dbReference type="ARBA" id="ARBA00022741"/>
    </source>
</evidence>
<dbReference type="Pfam" id="PF19055">
    <property type="entry name" value="ABC2_membrane_7"/>
    <property type="match status" value="1"/>
</dbReference>
<dbReference type="InterPro" id="IPR000734">
    <property type="entry name" value="TAG_lipase"/>
</dbReference>
<dbReference type="GO" id="GO:0006629">
    <property type="term" value="P:lipid metabolic process"/>
    <property type="evidence" value="ECO:0007669"/>
    <property type="project" value="InterPro"/>
</dbReference>
<evidence type="ECO:0000256" key="11">
    <source>
        <dbReference type="ARBA" id="ARBA00023136"/>
    </source>
</evidence>
<evidence type="ECO:0000256" key="6">
    <source>
        <dbReference type="ARBA" id="ARBA00022525"/>
    </source>
</evidence>
<feature type="transmembrane region" description="Helical" evidence="13">
    <location>
        <begin position="519"/>
        <end position="542"/>
    </location>
</feature>
<organism evidence="15 16">
    <name type="scientific">Ceratitis capitata</name>
    <name type="common">Mediterranean fruit fly</name>
    <name type="synonym">Tephritis capitata</name>
    <dbReference type="NCBI Taxonomy" id="7213"/>
    <lineage>
        <taxon>Eukaryota</taxon>
        <taxon>Metazoa</taxon>
        <taxon>Ecdysozoa</taxon>
        <taxon>Arthropoda</taxon>
        <taxon>Hexapoda</taxon>
        <taxon>Insecta</taxon>
        <taxon>Pterygota</taxon>
        <taxon>Neoptera</taxon>
        <taxon>Endopterygota</taxon>
        <taxon>Diptera</taxon>
        <taxon>Brachycera</taxon>
        <taxon>Muscomorpha</taxon>
        <taxon>Tephritoidea</taxon>
        <taxon>Tephritidae</taxon>
        <taxon>Ceratitis</taxon>
        <taxon>Ceratitis</taxon>
    </lineage>
</organism>
<dbReference type="InterPro" id="IPR013818">
    <property type="entry name" value="Lipase"/>
</dbReference>
<dbReference type="Pfam" id="PF00151">
    <property type="entry name" value="Lipase"/>
    <property type="match status" value="1"/>
</dbReference>
<evidence type="ECO:0000256" key="3">
    <source>
        <dbReference type="ARBA" id="ARBA00005814"/>
    </source>
</evidence>
<keyword evidence="10 13" id="KW-1133">Transmembrane helix</keyword>
<dbReference type="PANTHER" id="PTHR48041:SF15">
    <property type="entry name" value="FI05267P"/>
    <property type="match status" value="1"/>
</dbReference>
<dbReference type="GO" id="GO:0016887">
    <property type="term" value="F:ATP hydrolysis activity"/>
    <property type="evidence" value="ECO:0007669"/>
    <property type="project" value="InterPro"/>
</dbReference>
<evidence type="ECO:0000256" key="2">
    <source>
        <dbReference type="ARBA" id="ARBA00004613"/>
    </source>
</evidence>
<dbReference type="SMART" id="SM00382">
    <property type="entry name" value="AAA"/>
    <property type="match status" value="1"/>
</dbReference>
<dbReference type="GO" id="GO:0016298">
    <property type="term" value="F:lipase activity"/>
    <property type="evidence" value="ECO:0007669"/>
    <property type="project" value="InterPro"/>
</dbReference>
<dbReference type="PROSITE" id="PS50893">
    <property type="entry name" value="ABC_TRANSPORTER_2"/>
    <property type="match status" value="1"/>
</dbReference>
<reference evidence="15" key="1">
    <citation type="submission" date="2020-11" db="EMBL/GenBank/DDBJ databases">
        <authorList>
            <person name="Whitehead M."/>
        </authorList>
    </citation>
    <scope>NUCLEOTIDE SEQUENCE</scope>
    <source>
        <strain evidence="15">EGII</strain>
    </source>
</reference>
<dbReference type="OrthoDB" id="199913at2759"/>
<feature type="compositionally biased region" description="Low complexity" evidence="12">
    <location>
        <begin position="10"/>
        <end position="24"/>
    </location>
</feature>
<dbReference type="GO" id="GO:0005576">
    <property type="term" value="C:extracellular region"/>
    <property type="evidence" value="ECO:0007669"/>
    <property type="project" value="UniProtKB-SubCell"/>
</dbReference>
<evidence type="ECO:0000313" key="16">
    <source>
        <dbReference type="Proteomes" id="UP000606786"/>
    </source>
</evidence>
<dbReference type="PRINTS" id="PR00821">
    <property type="entry name" value="TAGLIPASE"/>
</dbReference>
<dbReference type="PROSITE" id="PS00211">
    <property type="entry name" value="ABC_TRANSPORTER_1"/>
    <property type="match status" value="1"/>
</dbReference>
<keyword evidence="7 13" id="KW-0812">Transmembrane</keyword>
<feature type="domain" description="ABC transporter" evidence="14">
    <location>
        <begin position="66"/>
        <end position="306"/>
    </location>
</feature>
<name>A0A811UJE9_CERCA</name>
<feature type="transmembrane region" description="Helical" evidence="13">
    <location>
        <begin position="444"/>
        <end position="465"/>
    </location>
</feature>
<keyword evidence="6" id="KW-0964">Secreted</keyword>
<evidence type="ECO:0000256" key="9">
    <source>
        <dbReference type="ARBA" id="ARBA00022840"/>
    </source>
</evidence>
<dbReference type="InterPro" id="IPR033906">
    <property type="entry name" value="Lipase_N"/>
</dbReference>
<comment type="subcellular location">
    <subcellularLocation>
        <location evidence="1">Membrane</location>
        <topology evidence="1">Multi-pass membrane protein</topology>
    </subcellularLocation>
    <subcellularLocation>
        <location evidence="2">Secreted</location>
    </subcellularLocation>
</comment>
<sequence length="967" mass="109491">MDSTTDTGCSDSYNSYSKSHSSGTSLNYSSDINAISVDLGDHNGCHGDNVSCNGLKYLPTWPAINLEFRDLTYEVYDLHTKSRKQLLRSINGQFRAHELTAIMGPSGAGKTTLLNLLAGYGAKKTSGEINVNNSPRNMKVFRKMSRYIMQNDVLDPHFTVLEAMLLAAHLKLGNELNHKQKLDVINEILGMLGLTKAQNTITMRLSGGEKKRLCIALELVNNPPVIFLDEPTTGLDDLSSSQCISLLRGIAHRTGRTVICSIHTPSAKVFHMFDKVYILAESQCIYQGAGANIVPYMKQIGLTCPRTYNPADFIIEVACHEYGHHYHEPMVEAVENGKVYRWTPQHEYRQIKSDVTNKSDTTSGASSFDELEQFEEEINPNLLKQKASWWMQYRLLLTRMMVQMWRDKSYMKLRFYMNIILAIIVGGIYKGVGDDASKAFFNFGFAFTIIIAYLYLPMMPVLLQFPTEMKFLKREYFNQWYHLSSYYAALICSKLPFMFVLASIYLIMVYIMSGQPLELFRFGMLFLIAFLTAMTSESLGLLISSRLSLVNAMFIGPVVAVPLILLSCYGIGYGKAVHIHPLMRYLMQLSYLRHGMEGLVAALYGYDREDLHCPDTEVFSLYKNKAQIFQNQLGYCEPFTVEFIAGLVSKEARQILDPGSRPRQKQLRYDLFTRRNPYKRQLLLTGDRNRLLASNFNASWPVRLSIHGWNGQTTTCSNAAIKDAYLARSDYNVILVDWSDYSLDINYFRVVTEIYEIAHQLTNFTRFLHNHTGTSFKDMYLIGHSAGCHIAGMAGKLLHPYKYGVIFALDSSGPVHRSLDAKWRLAPTDAYYVESIQSDVALFGFPADNLAHASFYPNWGLGQPHCPNVTTMEPDFTCDHFGALYYFVESLQNPRAFGAVKCKNYESIENYKCGCGARQCKASDYMGGDPAVPKKGVFYFSTRATMPFGYGDICRMKRPIKSTITRI</sequence>
<feature type="region of interest" description="Disordered" evidence="12">
    <location>
        <begin position="1"/>
        <end position="24"/>
    </location>
</feature>
<dbReference type="InterPro" id="IPR027417">
    <property type="entry name" value="P-loop_NTPase"/>
</dbReference>
<keyword evidence="5" id="KW-0813">Transport</keyword>
<dbReference type="SUPFAM" id="SSF52540">
    <property type="entry name" value="P-loop containing nucleoside triphosphate hydrolases"/>
    <property type="match status" value="1"/>
</dbReference>
<dbReference type="GO" id="GO:0140359">
    <property type="term" value="F:ABC-type transporter activity"/>
    <property type="evidence" value="ECO:0007669"/>
    <property type="project" value="InterPro"/>
</dbReference>
<accession>A0A811UJE9</accession>
<dbReference type="InterPro" id="IPR003593">
    <property type="entry name" value="AAA+_ATPase"/>
</dbReference>
<dbReference type="Pfam" id="PF01061">
    <property type="entry name" value="ABC2_membrane"/>
    <property type="match status" value="1"/>
</dbReference>
<comment type="similarity">
    <text evidence="3">Belongs to the ABC transporter superfamily. ABCG family. Eye pigment precursor importer (TC 3.A.1.204) subfamily.</text>
</comment>
<proteinExistence type="inferred from homology"/>
<keyword evidence="11 13" id="KW-0472">Membrane</keyword>
<dbReference type="AlphaFoldDB" id="A0A811UJE9"/>